<organism evidence="2 3">
    <name type="scientific">Allacma fusca</name>
    <dbReference type="NCBI Taxonomy" id="39272"/>
    <lineage>
        <taxon>Eukaryota</taxon>
        <taxon>Metazoa</taxon>
        <taxon>Ecdysozoa</taxon>
        <taxon>Arthropoda</taxon>
        <taxon>Hexapoda</taxon>
        <taxon>Collembola</taxon>
        <taxon>Symphypleona</taxon>
        <taxon>Sminthuridae</taxon>
        <taxon>Allacma</taxon>
    </lineage>
</organism>
<dbReference type="EMBL" id="CAJVCH010144120">
    <property type="protein sequence ID" value="CAG7727124.1"/>
    <property type="molecule type" value="Genomic_DNA"/>
</dbReference>
<evidence type="ECO:0000256" key="1">
    <source>
        <dbReference type="SAM" id="SignalP"/>
    </source>
</evidence>
<protein>
    <recommendedName>
        <fullName evidence="4">Protein quiver</fullName>
    </recommendedName>
</protein>
<comment type="caution">
    <text evidence="2">The sequence shown here is derived from an EMBL/GenBank/DDBJ whole genome shotgun (WGS) entry which is preliminary data.</text>
</comment>
<evidence type="ECO:0008006" key="4">
    <source>
        <dbReference type="Google" id="ProtNLM"/>
    </source>
</evidence>
<feature type="chain" id="PRO_5035276862" description="Protein quiver" evidence="1">
    <location>
        <begin position="19"/>
        <end position="207"/>
    </location>
</feature>
<feature type="signal peptide" evidence="1">
    <location>
        <begin position="1"/>
        <end position="18"/>
    </location>
</feature>
<dbReference type="Proteomes" id="UP000708208">
    <property type="component" value="Unassembled WGS sequence"/>
</dbReference>
<name>A0A8J2JXE2_9HEXA</name>
<gene>
    <name evidence="2" type="ORF">AFUS01_LOCUS15983</name>
</gene>
<evidence type="ECO:0000313" key="3">
    <source>
        <dbReference type="Proteomes" id="UP000708208"/>
    </source>
</evidence>
<reference evidence="2" key="1">
    <citation type="submission" date="2021-06" db="EMBL/GenBank/DDBJ databases">
        <authorList>
            <person name="Hodson N. C."/>
            <person name="Mongue J. A."/>
            <person name="Jaron S. K."/>
        </authorList>
    </citation>
    <scope>NUCLEOTIDE SEQUENCE</scope>
</reference>
<dbReference type="AlphaFoldDB" id="A0A8J2JXE2"/>
<evidence type="ECO:0000313" key="2">
    <source>
        <dbReference type="EMBL" id="CAG7727124.1"/>
    </source>
</evidence>
<keyword evidence="3" id="KW-1185">Reference proteome</keyword>
<accession>A0A8J2JXE2</accession>
<sequence length="207" mass="23055">MSWAKWETLATIITVIFASWSNHFILGVNGEVTCYVCSWSSMDSLNGTRPAPDLCTPNNFIPSTARQVQCIGGCETMTYKDTQLGHIRHFHRNCVGSASDRVFQDKCDATAGKTQFEERCECFSSLCNSSPKGFLWSNYAISLVPLSLVFSGPAHPMLDVNVRFPTNANMLSKPPFSHALYSIFTFLWISKDEAYLRADTIRVSSGL</sequence>
<proteinExistence type="predicted"/>
<keyword evidence="1" id="KW-0732">Signal</keyword>